<gene>
    <name evidence="1" type="ORF">NM688_g8438</name>
</gene>
<dbReference type="EMBL" id="JANHOG010002267">
    <property type="protein sequence ID" value="KAJ3525202.1"/>
    <property type="molecule type" value="Genomic_DNA"/>
</dbReference>
<dbReference type="Proteomes" id="UP001148662">
    <property type="component" value="Unassembled WGS sequence"/>
</dbReference>
<keyword evidence="2" id="KW-1185">Reference proteome</keyword>
<protein>
    <submittedName>
        <fullName evidence="1">Uncharacterized protein</fullName>
    </submittedName>
</protein>
<sequence>MQASKIIHIAGQWRPHRNLHASFATVAYVSFSIRRITPLIVTDIIHAMEEPKNVGSQYHDAMLARCARGDHDPVRKYGTCGIISAILLFPCGLICLFTDSKKRCARCGEPIP</sequence>
<proteinExistence type="predicted"/>
<accession>A0ACC1RTU0</accession>
<name>A0ACC1RTU0_9APHY</name>
<reference evidence="1" key="1">
    <citation type="submission" date="2022-07" db="EMBL/GenBank/DDBJ databases">
        <title>Genome Sequence of Phlebia brevispora.</title>
        <authorList>
            <person name="Buettner E."/>
        </authorList>
    </citation>
    <scope>NUCLEOTIDE SEQUENCE</scope>
    <source>
        <strain evidence="1">MPL23</strain>
    </source>
</reference>
<comment type="caution">
    <text evidence="1">The sequence shown here is derived from an EMBL/GenBank/DDBJ whole genome shotgun (WGS) entry which is preliminary data.</text>
</comment>
<organism evidence="1 2">
    <name type="scientific">Phlebia brevispora</name>
    <dbReference type="NCBI Taxonomy" id="194682"/>
    <lineage>
        <taxon>Eukaryota</taxon>
        <taxon>Fungi</taxon>
        <taxon>Dikarya</taxon>
        <taxon>Basidiomycota</taxon>
        <taxon>Agaricomycotina</taxon>
        <taxon>Agaricomycetes</taxon>
        <taxon>Polyporales</taxon>
        <taxon>Meruliaceae</taxon>
        <taxon>Phlebia</taxon>
    </lineage>
</organism>
<evidence type="ECO:0000313" key="2">
    <source>
        <dbReference type="Proteomes" id="UP001148662"/>
    </source>
</evidence>
<evidence type="ECO:0000313" key="1">
    <source>
        <dbReference type="EMBL" id="KAJ3525202.1"/>
    </source>
</evidence>